<evidence type="ECO:0000256" key="1">
    <source>
        <dbReference type="ARBA" id="ARBA00006484"/>
    </source>
</evidence>
<dbReference type="Gene3D" id="3.40.50.720">
    <property type="entry name" value="NAD(P)-binding Rossmann-like Domain"/>
    <property type="match status" value="1"/>
</dbReference>
<evidence type="ECO:0000313" key="5">
    <source>
        <dbReference type="Proteomes" id="UP001628179"/>
    </source>
</evidence>
<dbReference type="PANTHER" id="PTHR24320">
    <property type="entry name" value="RETINOL DEHYDROGENASE"/>
    <property type="match status" value="1"/>
</dbReference>
<dbReference type="InterPro" id="IPR002347">
    <property type="entry name" value="SDR_fam"/>
</dbReference>
<comment type="caution">
    <text evidence="4">The sequence shown here is derived from an EMBL/GenBank/DDBJ whole genome shotgun (WGS) entry which is preliminary data.</text>
</comment>
<evidence type="ECO:0000256" key="2">
    <source>
        <dbReference type="ARBA" id="ARBA00022857"/>
    </source>
</evidence>
<organism evidence="4 5">
    <name type="scientific">Madurella fahalii</name>
    <dbReference type="NCBI Taxonomy" id="1157608"/>
    <lineage>
        <taxon>Eukaryota</taxon>
        <taxon>Fungi</taxon>
        <taxon>Dikarya</taxon>
        <taxon>Ascomycota</taxon>
        <taxon>Pezizomycotina</taxon>
        <taxon>Sordariomycetes</taxon>
        <taxon>Sordariomycetidae</taxon>
        <taxon>Sordariales</taxon>
        <taxon>Sordariales incertae sedis</taxon>
        <taxon>Madurella</taxon>
    </lineage>
</organism>
<protein>
    <submittedName>
        <fullName evidence="4">Retinol dehydrogenase 12</fullName>
    </submittedName>
</protein>
<dbReference type="Pfam" id="PF00106">
    <property type="entry name" value="adh_short"/>
    <property type="match status" value="1"/>
</dbReference>
<dbReference type="RefSeq" id="XP_070919835.1">
    <property type="nucleotide sequence ID" value="XM_071063734.1"/>
</dbReference>
<dbReference type="InterPro" id="IPR036291">
    <property type="entry name" value="NAD(P)-bd_dom_sf"/>
</dbReference>
<dbReference type="Proteomes" id="UP001628179">
    <property type="component" value="Unassembled WGS sequence"/>
</dbReference>
<keyword evidence="3" id="KW-0560">Oxidoreductase</keyword>
<sequence length="334" mass="35617">MNAISTVYHAIRGGVAFNPVTDIPPLNGKVILVTGGNAGLGKSAIQQLAAHSPARIYLASRDASRAQSAIADITRAVPSAGSIIKPLSLDLTSFASIKAAAQEVLSESSRLDILMLNAGIMATPAATTQEGYEIQFGTNHVGHALLTTLLLPLLLRTASAQLQEGQETGGRPDVRVVVLTSMAHRFTAPGGIAFSTLKSAGPQNLYSTWARYGQSKLANILFAKELARRYPQLTVVAVHPGVVNTNLMSPFSQQYLAARLALHAAGWILATPDQAVRQQLWAATAKEGIESGEYYHPVGVAGFASAWAKDEELARRLWEWTEKELEGQVVEGTN</sequence>
<keyword evidence="5" id="KW-1185">Reference proteome</keyword>
<evidence type="ECO:0000256" key="3">
    <source>
        <dbReference type="ARBA" id="ARBA00023002"/>
    </source>
</evidence>
<dbReference type="EMBL" id="BAAFSV010000004">
    <property type="protein sequence ID" value="GAB1318104.1"/>
    <property type="molecule type" value="Genomic_DNA"/>
</dbReference>
<dbReference type="SUPFAM" id="SSF51735">
    <property type="entry name" value="NAD(P)-binding Rossmann-fold domains"/>
    <property type="match status" value="1"/>
</dbReference>
<gene>
    <name evidence="4" type="ORF">MFIFM68171_08314</name>
</gene>
<reference evidence="4 5" key="1">
    <citation type="submission" date="2024-09" db="EMBL/GenBank/DDBJ databases">
        <title>Itraconazole resistance in Madurella fahalii resulting from another homologue of gene encoding cytochrome P450 14-alpha sterol demethylase (CYP51).</title>
        <authorList>
            <person name="Yoshioka I."/>
            <person name="Fahal A.H."/>
            <person name="Kaneko S."/>
            <person name="Yaguchi T."/>
        </authorList>
    </citation>
    <scope>NUCLEOTIDE SEQUENCE [LARGE SCALE GENOMIC DNA]</scope>
    <source>
        <strain evidence="4 5">IFM 68171</strain>
    </source>
</reference>
<accession>A0ABQ0GK84</accession>
<dbReference type="PANTHER" id="PTHR24320:SF282">
    <property type="entry name" value="WW DOMAIN-CONTAINING OXIDOREDUCTASE"/>
    <property type="match status" value="1"/>
</dbReference>
<evidence type="ECO:0000313" key="4">
    <source>
        <dbReference type="EMBL" id="GAB1318104.1"/>
    </source>
</evidence>
<dbReference type="PRINTS" id="PR00081">
    <property type="entry name" value="GDHRDH"/>
</dbReference>
<name>A0ABQ0GK84_9PEZI</name>
<keyword evidence="2" id="KW-0521">NADP</keyword>
<proteinExistence type="inferred from homology"/>
<comment type="similarity">
    <text evidence="1">Belongs to the short-chain dehydrogenases/reductases (SDR) family.</text>
</comment>
<dbReference type="GeneID" id="98179057"/>